<sequence length="51" mass="6067">MITDDIQTAQLRRQILRSIEAYDIELLKRIAYECRCEEYGIYPDHTYTALA</sequence>
<dbReference type="GeneID" id="29122575"/>
<dbReference type="KEGG" id="vg:29122575"/>
<dbReference type="EMBL" id="KU594606">
    <property type="protein sequence ID" value="AMO43082.1"/>
    <property type="molecule type" value="Genomic_DNA"/>
</dbReference>
<keyword evidence="2" id="KW-1185">Reference proteome</keyword>
<reference evidence="1 2" key="1">
    <citation type="submission" date="2016-01" db="EMBL/GenBank/DDBJ databases">
        <title>The genomic content and context of auxiliary metabolic genes in marine cyanophages.</title>
        <authorList>
            <person name="Marston M.F."/>
            <person name="Martiny J.B.H."/>
            <person name="Crummett L.T."/>
        </authorList>
    </citation>
    <scope>NUCLEOTIDE SEQUENCE [LARGE SCALE GENOMIC DNA]</scope>
    <source>
        <strain evidence="1">RW_108_0702</strain>
    </source>
</reference>
<accession>A0A127KLW6</accession>
<name>A0A127KLW6_9CAUD</name>
<evidence type="ECO:0000313" key="1">
    <source>
        <dbReference type="EMBL" id="AMO43082.1"/>
    </source>
</evidence>
<dbReference type="Proteomes" id="UP000203157">
    <property type="component" value="Segment"/>
</dbReference>
<dbReference type="RefSeq" id="YP_009301575.1">
    <property type="nucleotide sequence ID" value="NC_031235.1"/>
</dbReference>
<organism evidence="1 2">
    <name type="scientific">Cyanophage S-RIM32</name>
    <dbReference type="NCBI Taxonomy" id="1278479"/>
    <lineage>
        <taxon>Viruses</taxon>
        <taxon>Duplodnaviria</taxon>
        <taxon>Heunggongvirae</taxon>
        <taxon>Uroviricota</taxon>
        <taxon>Caudoviricetes</taxon>
        <taxon>Pantevenvirales</taxon>
        <taxon>Kyanoviridae</taxon>
        <taxon>Bristolvirus</taxon>
        <taxon>Bristolvirus rhodeisland</taxon>
    </lineage>
</organism>
<gene>
    <name evidence="1" type="ORF">R1080702_073</name>
</gene>
<proteinExistence type="predicted"/>
<dbReference type="OrthoDB" id="28319at10239"/>
<evidence type="ECO:0000313" key="2">
    <source>
        <dbReference type="Proteomes" id="UP000203157"/>
    </source>
</evidence>
<protein>
    <submittedName>
        <fullName evidence="1">Uncharacterized protein</fullName>
    </submittedName>
</protein>